<dbReference type="InterPro" id="IPR001119">
    <property type="entry name" value="SLH_dom"/>
</dbReference>
<dbReference type="InterPro" id="IPR051465">
    <property type="entry name" value="Cell_Envelope_Struct_Comp"/>
</dbReference>
<proteinExistence type="predicted"/>
<feature type="signal peptide" evidence="1">
    <location>
        <begin position="1"/>
        <end position="22"/>
    </location>
</feature>
<dbReference type="Pfam" id="PF00395">
    <property type="entry name" value="SLH"/>
    <property type="match status" value="3"/>
</dbReference>
<feature type="domain" description="SLH" evidence="2">
    <location>
        <begin position="266"/>
        <end position="325"/>
    </location>
</feature>
<evidence type="ECO:0000259" key="2">
    <source>
        <dbReference type="PROSITE" id="PS51272"/>
    </source>
</evidence>
<dbReference type="Proteomes" id="UP000700212">
    <property type="component" value="Unassembled WGS sequence"/>
</dbReference>
<evidence type="ECO:0000256" key="1">
    <source>
        <dbReference type="SAM" id="SignalP"/>
    </source>
</evidence>
<keyword evidence="1" id="KW-0732">Signal</keyword>
<comment type="caution">
    <text evidence="3">The sequence shown here is derived from an EMBL/GenBank/DDBJ whole genome shotgun (WGS) entry which is preliminary data.</text>
</comment>
<name>A0A921T676_9BACL</name>
<dbReference type="EMBL" id="DYTV01000129">
    <property type="protein sequence ID" value="HJH11914.1"/>
    <property type="molecule type" value="Genomic_DNA"/>
</dbReference>
<accession>A0A921T676</accession>
<feature type="domain" description="SLH" evidence="2">
    <location>
        <begin position="202"/>
        <end position="263"/>
    </location>
</feature>
<dbReference type="AlphaFoldDB" id="A0A921T676"/>
<reference evidence="3" key="1">
    <citation type="journal article" date="2021" name="PeerJ">
        <title>Extensive microbial diversity within the chicken gut microbiome revealed by metagenomics and culture.</title>
        <authorList>
            <person name="Gilroy R."/>
            <person name="Ravi A."/>
            <person name="Getino M."/>
            <person name="Pursley I."/>
            <person name="Horton D.L."/>
            <person name="Alikhan N.F."/>
            <person name="Baker D."/>
            <person name="Gharbi K."/>
            <person name="Hall N."/>
            <person name="Watson M."/>
            <person name="Adriaenssens E.M."/>
            <person name="Foster-Nyarko E."/>
            <person name="Jarju S."/>
            <person name="Secka A."/>
            <person name="Antonio M."/>
            <person name="Oren A."/>
            <person name="Chaudhuri R.R."/>
            <person name="La Ragione R."/>
            <person name="Hildebrand F."/>
            <person name="Pallen M.J."/>
        </authorList>
    </citation>
    <scope>NUCLEOTIDE SEQUENCE</scope>
    <source>
        <strain evidence="3">CHK160-4876</strain>
    </source>
</reference>
<feature type="chain" id="PRO_5036857577" evidence="1">
    <location>
        <begin position="23"/>
        <end position="325"/>
    </location>
</feature>
<evidence type="ECO:0000313" key="4">
    <source>
        <dbReference type="Proteomes" id="UP000700212"/>
    </source>
</evidence>
<protein>
    <submittedName>
        <fullName evidence="3">S-layer homology domain-containing protein</fullName>
    </submittedName>
</protein>
<dbReference type="PANTHER" id="PTHR43308:SF5">
    <property type="entry name" value="S-LAYER PROTEIN _ PEPTIDOGLYCAN ENDO-BETA-N-ACETYLGLUCOSAMINIDASE"/>
    <property type="match status" value="1"/>
</dbReference>
<evidence type="ECO:0000313" key="3">
    <source>
        <dbReference type="EMBL" id="HJH11914.1"/>
    </source>
</evidence>
<feature type="domain" description="SLH" evidence="2">
    <location>
        <begin position="144"/>
        <end position="201"/>
    </location>
</feature>
<dbReference type="PROSITE" id="PS51272">
    <property type="entry name" value="SLH"/>
    <property type="match status" value="3"/>
</dbReference>
<dbReference type="PANTHER" id="PTHR43308">
    <property type="entry name" value="OUTER MEMBRANE PROTEIN ALPHA-RELATED"/>
    <property type="match status" value="1"/>
</dbReference>
<sequence length="325" mass="35667">MKKLWLSLLAGTLFMTAPSAQAASPLHEYAEVFTGEVAILKDTYRDFPGAKIEVPRFERFASTTLVHIDRGQFLAADKTGLPEEDVALISLVLASTNPSTKITLEITTTIEGNTQTMDVAVIRDGTVMHKGEPTVTPLKRYSGVINPSFTDISHHPNAPAIYRLARLGIVTSTKNQFNPGDPITRAQFAAMLYRTIPNTAPFKDNPFTDITTHWAKDDIVTMYAFDVVKGLTKFNPGNAITRAQAAVMIARYLDMLGIDLTQIPRTSPFEDVVKLHSENQEAIGLMYQLGIINGTSPTTFNPGGQLTRAQMAKILDGILYLPIDI</sequence>
<reference evidence="3" key="2">
    <citation type="submission" date="2021-09" db="EMBL/GenBank/DDBJ databases">
        <authorList>
            <person name="Gilroy R."/>
        </authorList>
    </citation>
    <scope>NUCLEOTIDE SEQUENCE</scope>
    <source>
        <strain evidence="3">CHK160-4876</strain>
    </source>
</reference>
<gene>
    <name evidence="3" type="ORF">K8V30_09565</name>
</gene>
<organism evidence="3 4">
    <name type="scientific">Metalysinibacillus jejuensis</name>
    <dbReference type="NCBI Taxonomy" id="914327"/>
    <lineage>
        <taxon>Bacteria</taxon>
        <taxon>Bacillati</taxon>
        <taxon>Bacillota</taxon>
        <taxon>Bacilli</taxon>
        <taxon>Bacillales</taxon>
        <taxon>Caryophanaceae</taxon>
        <taxon>Metalysinibacillus</taxon>
    </lineage>
</organism>